<organism evidence="1 2">
    <name type="scientific">Schistosoma mattheei</name>
    <dbReference type="NCBI Taxonomy" id="31246"/>
    <lineage>
        <taxon>Eukaryota</taxon>
        <taxon>Metazoa</taxon>
        <taxon>Spiralia</taxon>
        <taxon>Lophotrochozoa</taxon>
        <taxon>Platyhelminthes</taxon>
        <taxon>Trematoda</taxon>
        <taxon>Digenea</taxon>
        <taxon>Strigeidida</taxon>
        <taxon>Schistosomatoidea</taxon>
        <taxon>Schistosomatidae</taxon>
        <taxon>Schistosoma</taxon>
    </lineage>
</organism>
<protein>
    <submittedName>
        <fullName evidence="1">Uncharacterized protein</fullName>
    </submittedName>
</protein>
<keyword evidence="2" id="KW-1185">Reference proteome</keyword>
<evidence type="ECO:0000313" key="1">
    <source>
        <dbReference type="EMBL" id="VDO86352.1"/>
    </source>
</evidence>
<sequence>MLSGPDSLPLLICLMVMLSSSIVDGPTLIGRSVGVASMLGGFNGAGRFKSSLKCSTHLFRCSPMLMITLCLPCFSLVVLVYDNFQRVSLLCHTIVPCFLLLFFPPSS</sequence>
<reference evidence="1 2" key="1">
    <citation type="submission" date="2018-11" db="EMBL/GenBank/DDBJ databases">
        <authorList>
            <consortium name="Pathogen Informatics"/>
        </authorList>
    </citation>
    <scope>NUCLEOTIDE SEQUENCE [LARGE SCALE GENOMIC DNA]</scope>
    <source>
        <strain>Denwood</strain>
        <strain evidence="2">Zambia</strain>
    </source>
</reference>
<feature type="non-terminal residue" evidence="1">
    <location>
        <position position="107"/>
    </location>
</feature>
<accession>A0A183NJS5</accession>
<dbReference type="Proteomes" id="UP000269396">
    <property type="component" value="Unassembled WGS sequence"/>
</dbReference>
<gene>
    <name evidence="1" type="ORF">SMTD_LOCUS2361</name>
</gene>
<dbReference type="AlphaFoldDB" id="A0A183NJS5"/>
<dbReference type="EMBL" id="UZAL01003193">
    <property type="protein sequence ID" value="VDO86352.1"/>
    <property type="molecule type" value="Genomic_DNA"/>
</dbReference>
<evidence type="ECO:0000313" key="2">
    <source>
        <dbReference type="Proteomes" id="UP000269396"/>
    </source>
</evidence>
<name>A0A183NJS5_9TREM</name>
<proteinExistence type="predicted"/>